<geneLocation type="plasmid" evidence="7">
    <name>pDeide3</name>
</geneLocation>
<gene>
    <name evidence="6" type="ordered locus">Deide_3p01890</name>
</gene>
<comment type="similarity">
    <text evidence="1">Belongs to the bacterial solute-binding protein 5 family.</text>
</comment>
<dbReference type="InterPro" id="IPR000914">
    <property type="entry name" value="SBP_5_dom"/>
</dbReference>
<feature type="chain" id="PRO_5002908228" evidence="4">
    <location>
        <begin position="19"/>
        <end position="588"/>
    </location>
</feature>
<dbReference type="InterPro" id="IPR030678">
    <property type="entry name" value="Peptide/Ni-bd"/>
</dbReference>
<sequence length="588" mass="65038">MKKALFVVLAMTVTSATAAPFVWPAAWTGEPNTANKRGGEFRSYTISDYKTINPFTTAEADSLTDLMTLRTSGLFTQDPRNDEFIPYMAEGKPTVSNGNKRFVVKIRKGMKFSDGQPITADDWVTTATIHKDDKVGSNSRDTFFINDKPITVKKLDTYTLQFDFPQVSAGAYSRMTYAPWPDHVFGKTYRSGGAAAIKKMWTLGTPADEIVSPGAWTLDSYQAGERAVLKKNTYWGEWNKDSRGNALPYLDRYSSRITADLNAALAAYLAGQIDTFGPSKADELAQIQKAISAGNLKATLIPNVSPQADSSWIVFNWNRAGNPAKQKLFRDVRFRRAMSHLANRQAMVKLALGGLGTETYYSVYPIFKQQIAAGEKAKAPKYPYNPREAARLLAQLGYTKKNAQGYLVDKAGKVLEFNLSTNAGNTVREQLGRVFADEAKKVGVKVNFTPIDFNNLVNQLTAKGESRPFDAILLGLSGGDNIWPFGNNVVPCGGSLHMYNNNSKGTCLTPQETEMTKLYNQGDAELNAAKRLAIGGRLMKVESELQPVIYMVGSNYHVTYNNRVGGTRDRKQMDAYYGSRELPLTFIK</sequence>
<evidence type="ECO:0000256" key="2">
    <source>
        <dbReference type="ARBA" id="ARBA00022448"/>
    </source>
</evidence>
<evidence type="ECO:0000256" key="4">
    <source>
        <dbReference type="SAM" id="SignalP"/>
    </source>
</evidence>
<dbReference type="SUPFAM" id="SSF53850">
    <property type="entry name" value="Periplasmic binding protein-like II"/>
    <property type="match status" value="1"/>
</dbReference>
<dbReference type="Pfam" id="PF00496">
    <property type="entry name" value="SBP_bac_5"/>
    <property type="match status" value="1"/>
</dbReference>
<dbReference type="Proteomes" id="UP000002208">
    <property type="component" value="Plasmid 3"/>
</dbReference>
<keyword evidence="3 4" id="KW-0732">Signal</keyword>
<dbReference type="EMBL" id="CP001117">
    <property type="protein sequence ID" value="ACO48136.1"/>
    <property type="molecule type" value="Genomic_DNA"/>
</dbReference>
<reference evidence="6 7" key="1">
    <citation type="journal article" date="2009" name="PLoS Genet.">
        <title>Alliance of proteomics and genomics to unravel the specificities of Sahara bacterium Deinococcus deserti.</title>
        <authorList>
            <person name="de Groot A."/>
            <person name="Dulermo R."/>
            <person name="Ortet P."/>
            <person name="Blanchard L."/>
            <person name="Guerin P."/>
            <person name="Fernandez B."/>
            <person name="Vacherie B."/>
            <person name="Dossat C."/>
            <person name="Jolivet E."/>
            <person name="Siguier P."/>
            <person name="Chandler M."/>
            <person name="Barakat M."/>
            <person name="Dedieu A."/>
            <person name="Barbe V."/>
            <person name="Heulin T."/>
            <person name="Sommer S."/>
            <person name="Achouak W."/>
            <person name="Armengaud J."/>
        </authorList>
    </citation>
    <scope>NUCLEOTIDE SEQUENCE [LARGE SCALE GENOMIC DNA]</scope>
    <source>
        <strain evidence="7">DSM 17065 / CIP 109153 / LMG 22923 / VCD115</strain>
        <plasmid evidence="7">pDeide3</plasmid>
    </source>
</reference>
<keyword evidence="2" id="KW-0813">Transport</keyword>
<evidence type="ECO:0000256" key="3">
    <source>
        <dbReference type="ARBA" id="ARBA00022729"/>
    </source>
</evidence>
<accession>C1D3Q7</accession>
<dbReference type="GO" id="GO:0043190">
    <property type="term" value="C:ATP-binding cassette (ABC) transporter complex"/>
    <property type="evidence" value="ECO:0007669"/>
    <property type="project" value="InterPro"/>
</dbReference>
<keyword evidence="7" id="KW-1185">Reference proteome</keyword>
<dbReference type="PIRSF" id="PIRSF002741">
    <property type="entry name" value="MppA"/>
    <property type="match status" value="1"/>
</dbReference>
<dbReference type="HOGENOM" id="CLU_017028_8_4_0"/>
<dbReference type="AlphaFoldDB" id="C1D3Q7"/>
<dbReference type="CDD" id="cd08500">
    <property type="entry name" value="PBP2_NikA_DppA_OppA_like_4"/>
    <property type="match status" value="1"/>
</dbReference>
<dbReference type="Gene3D" id="3.90.76.10">
    <property type="entry name" value="Dipeptide-binding Protein, Domain 1"/>
    <property type="match status" value="1"/>
</dbReference>
<feature type="signal peptide" evidence="4">
    <location>
        <begin position="1"/>
        <end position="18"/>
    </location>
</feature>
<keyword evidence="6" id="KW-0614">Plasmid</keyword>
<evidence type="ECO:0000313" key="7">
    <source>
        <dbReference type="Proteomes" id="UP000002208"/>
    </source>
</evidence>
<name>C1D3Q7_DEIDV</name>
<dbReference type="KEGG" id="ddr:Deide_3p01890"/>
<organism evidence="6 7">
    <name type="scientific">Deinococcus deserti (strain DSM 17065 / CIP 109153 / LMG 22923 / VCD115)</name>
    <dbReference type="NCBI Taxonomy" id="546414"/>
    <lineage>
        <taxon>Bacteria</taxon>
        <taxon>Thermotogati</taxon>
        <taxon>Deinococcota</taxon>
        <taxon>Deinococci</taxon>
        <taxon>Deinococcales</taxon>
        <taxon>Deinococcaceae</taxon>
        <taxon>Deinococcus</taxon>
    </lineage>
</organism>
<dbReference type="GO" id="GO:0042597">
    <property type="term" value="C:periplasmic space"/>
    <property type="evidence" value="ECO:0007669"/>
    <property type="project" value="UniProtKB-ARBA"/>
</dbReference>
<dbReference type="PANTHER" id="PTHR30290:SF9">
    <property type="entry name" value="OLIGOPEPTIDE-BINDING PROTEIN APPA"/>
    <property type="match status" value="1"/>
</dbReference>
<feature type="domain" description="Solute-binding protein family 5" evidence="5">
    <location>
        <begin position="83"/>
        <end position="479"/>
    </location>
</feature>
<dbReference type="Gene3D" id="3.40.190.10">
    <property type="entry name" value="Periplasmic binding protein-like II"/>
    <property type="match status" value="1"/>
</dbReference>
<dbReference type="OrthoDB" id="9796817at2"/>
<dbReference type="Gene3D" id="3.10.105.10">
    <property type="entry name" value="Dipeptide-binding Protein, Domain 3"/>
    <property type="match status" value="1"/>
</dbReference>
<evidence type="ECO:0000259" key="5">
    <source>
        <dbReference type="Pfam" id="PF00496"/>
    </source>
</evidence>
<evidence type="ECO:0000313" key="6">
    <source>
        <dbReference type="EMBL" id="ACO48136.1"/>
    </source>
</evidence>
<protein>
    <submittedName>
        <fullName evidence="6">Putative dipeptide ABC transporter, periplasmic component</fullName>
    </submittedName>
</protein>
<dbReference type="GO" id="GO:0015833">
    <property type="term" value="P:peptide transport"/>
    <property type="evidence" value="ECO:0007669"/>
    <property type="project" value="TreeGrafter"/>
</dbReference>
<dbReference type="RefSeq" id="WP_012695009.1">
    <property type="nucleotide sequence ID" value="NC_012528.1"/>
</dbReference>
<dbReference type="PANTHER" id="PTHR30290">
    <property type="entry name" value="PERIPLASMIC BINDING COMPONENT OF ABC TRANSPORTER"/>
    <property type="match status" value="1"/>
</dbReference>
<proteinExistence type="inferred from homology"/>
<dbReference type="GO" id="GO:1904680">
    <property type="term" value="F:peptide transmembrane transporter activity"/>
    <property type="evidence" value="ECO:0007669"/>
    <property type="project" value="TreeGrafter"/>
</dbReference>
<evidence type="ECO:0000256" key="1">
    <source>
        <dbReference type="ARBA" id="ARBA00005695"/>
    </source>
</evidence>
<dbReference type="InterPro" id="IPR039424">
    <property type="entry name" value="SBP_5"/>
</dbReference>